<dbReference type="AlphaFoldDB" id="A0A4P8XHD0"/>
<dbReference type="EMBL" id="CP040396">
    <property type="protein sequence ID" value="QCT01573.1"/>
    <property type="molecule type" value="Genomic_DNA"/>
</dbReference>
<gene>
    <name evidence="1" type="ORF">E6C60_0852</name>
</gene>
<keyword evidence="2" id="KW-1185">Reference proteome</keyword>
<dbReference type="KEGG" id="palo:E6C60_0852"/>
<name>A0A4P8XHD0_9BACL</name>
<reference evidence="1 2" key="1">
    <citation type="submission" date="2019-05" db="EMBL/GenBank/DDBJ databases">
        <authorList>
            <person name="Chen C."/>
        </authorList>
    </citation>
    <scope>NUCLEOTIDE SEQUENCE [LARGE SCALE GENOMIC DNA]</scope>
    <source>
        <strain evidence="1 2">HB172198</strain>
    </source>
</reference>
<organism evidence="1 2">
    <name type="scientific">Paenibacillus algicola</name>
    <dbReference type="NCBI Taxonomy" id="2565926"/>
    <lineage>
        <taxon>Bacteria</taxon>
        <taxon>Bacillati</taxon>
        <taxon>Bacillota</taxon>
        <taxon>Bacilli</taxon>
        <taxon>Bacillales</taxon>
        <taxon>Paenibacillaceae</taxon>
        <taxon>Paenibacillus</taxon>
    </lineage>
</organism>
<proteinExistence type="predicted"/>
<evidence type="ECO:0000313" key="2">
    <source>
        <dbReference type="Proteomes" id="UP000300879"/>
    </source>
</evidence>
<accession>A0A4P8XHD0</accession>
<evidence type="ECO:0000313" key="1">
    <source>
        <dbReference type="EMBL" id="QCT01573.1"/>
    </source>
</evidence>
<dbReference type="Proteomes" id="UP000300879">
    <property type="component" value="Chromosome"/>
</dbReference>
<protein>
    <submittedName>
        <fullName evidence="1">Uncharacterized protein</fullName>
    </submittedName>
</protein>
<sequence length="42" mass="4907">MNGINNIKYSNHFIYHDRSSFSMVSYHQFEIYGGILIVILPS</sequence>